<accession>A0A3A9ZXA6</accession>
<gene>
    <name evidence="2" type="ORF">D7193_24275</name>
</gene>
<keyword evidence="1" id="KW-1133">Transmembrane helix</keyword>
<evidence type="ECO:0000313" key="2">
    <source>
        <dbReference type="EMBL" id="RKN52925.1"/>
    </source>
</evidence>
<dbReference type="EMBL" id="RBAN01000004">
    <property type="protein sequence ID" value="RKN52925.1"/>
    <property type="molecule type" value="Genomic_DNA"/>
</dbReference>
<keyword evidence="1" id="KW-0812">Transmembrane</keyword>
<dbReference type="Proteomes" id="UP000279968">
    <property type="component" value="Unassembled WGS sequence"/>
</dbReference>
<protein>
    <submittedName>
        <fullName evidence="2">Uncharacterized protein</fullName>
    </submittedName>
</protein>
<keyword evidence="1" id="KW-0472">Membrane</keyword>
<organism evidence="2 3">
    <name type="scientific">Micromonospora costi</name>
    <dbReference type="NCBI Taxonomy" id="1530042"/>
    <lineage>
        <taxon>Bacteria</taxon>
        <taxon>Bacillati</taxon>
        <taxon>Actinomycetota</taxon>
        <taxon>Actinomycetes</taxon>
        <taxon>Micromonosporales</taxon>
        <taxon>Micromonosporaceae</taxon>
        <taxon>Micromonospora</taxon>
    </lineage>
</organism>
<evidence type="ECO:0000313" key="3">
    <source>
        <dbReference type="Proteomes" id="UP000279968"/>
    </source>
</evidence>
<keyword evidence="3" id="KW-1185">Reference proteome</keyword>
<dbReference type="RefSeq" id="WP_120781832.1">
    <property type="nucleotide sequence ID" value="NZ_JBHLUP010000002.1"/>
</dbReference>
<dbReference type="AlphaFoldDB" id="A0A3A9ZXA6"/>
<dbReference type="OrthoDB" id="3369398at2"/>
<sequence>MSSTVAALLGSAITAVASLFVVMLQSRLRRRQRKRASLQQAYILMLSGALRLAHKAEALRQARYWRSGLREVSDDLLGGHKPLDPMVLHDWLARDLTTVETAWSQIWTSGDQDGIALANGLMTAYNGVMDAAMRSSGAEAFDAADEMLVASRRLAEARGQLALHARRIAKLGPRDVDLFTEREYGVPAA</sequence>
<proteinExistence type="predicted"/>
<feature type="transmembrane region" description="Helical" evidence="1">
    <location>
        <begin position="6"/>
        <end position="24"/>
    </location>
</feature>
<evidence type="ECO:0000256" key="1">
    <source>
        <dbReference type="SAM" id="Phobius"/>
    </source>
</evidence>
<name>A0A3A9ZXA6_9ACTN</name>
<reference evidence="2 3" key="1">
    <citation type="journal article" date="2015" name="Int. J. Syst. Evol. Microbiol.">
        <title>Micromonospora costi sp. nov., isolated from a leaf of Costus speciosus.</title>
        <authorList>
            <person name="Thawai C."/>
        </authorList>
    </citation>
    <scope>NUCLEOTIDE SEQUENCE [LARGE SCALE GENOMIC DNA]</scope>
    <source>
        <strain evidence="2 3">CS1-12</strain>
    </source>
</reference>
<comment type="caution">
    <text evidence="2">The sequence shown here is derived from an EMBL/GenBank/DDBJ whole genome shotgun (WGS) entry which is preliminary data.</text>
</comment>